<comment type="caution">
    <text evidence="3">The sequence shown here is derived from an EMBL/GenBank/DDBJ whole genome shotgun (WGS) entry which is preliminary data.</text>
</comment>
<comment type="similarity">
    <text evidence="1">Belongs to the sulfatase family.</text>
</comment>
<keyword evidence="4" id="KW-1185">Reference proteome</keyword>
<dbReference type="InterPro" id="IPR000917">
    <property type="entry name" value="Sulfatase_N"/>
</dbReference>
<name>A0A498KV96_9EURY</name>
<dbReference type="SUPFAM" id="SSF53649">
    <property type="entry name" value="Alkaline phosphatase-like"/>
    <property type="match status" value="1"/>
</dbReference>
<dbReference type="AlphaFoldDB" id="A0A498KV96"/>
<dbReference type="PANTHER" id="PTHR42693:SF33">
    <property type="entry name" value="ARYLSULFATASE"/>
    <property type="match status" value="1"/>
</dbReference>
<feature type="domain" description="Sulfatase N-terminal" evidence="2">
    <location>
        <begin position="6"/>
        <end position="344"/>
    </location>
</feature>
<dbReference type="GO" id="GO:0004065">
    <property type="term" value="F:arylsulfatase activity"/>
    <property type="evidence" value="ECO:0007669"/>
    <property type="project" value="TreeGrafter"/>
</dbReference>
<dbReference type="PANTHER" id="PTHR42693">
    <property type="entry name" value="ARYLSULFATASE FAMILY MEMBER"/>
    <property type="match status" value="1"/>
</dbReference>
<evidence type="ECO:0000259" key="2">
    <source>
        <dbReference type="Pfam" id="PF00884"/>
    </source>
</evidence>
<accession>A0A498KV96</accession>
<dbReference type="InterPro" id="IPR050738">
    <property type="entry name" value="Sulfatase"/>
</dbReference>
<gene>
    <name evidence="3" type="ORF">EAF64_16830</name>
</gene>
<dbReference type="Proteomes" id="UP000289691">
    <property type="component" value="Unassembled WGS sequence"/>
</dbReference>
<proteinExistence type="inferred from homology"/>
<evidence type="ECO:0000313" key="3">
    <source>
        <dbReference type="EMBL" id="RXK47439.1"/>
    </source>
</evidence>
<dbReference type="Pfam" id="PF00884">
    <property type="entry name" value="Sulfatase"/>
    <property type="match status" value="1"/>
</dbReference>
<dbReference type="EMBL" id="RDFA01000006">
    <property type="protein sequence ID" value="RXK47439.1"/>
    <property type="molecule type" value="Genomic_DNA"/>
</dbReference>
<reference evidence="3 4" key="1">
    <citation type="submission" date="2019-01" db="EMBL/GenBank/DDBJ databases">
        <title>Halorientalis sp. F13-25 a new haloarchaeum isolated from hypersaline water.</title>
        <authorList>
            <person name="Ana D.-V."/>
            <person name="Cristina S.-P."/>
            <person name="Antonio V."/>
        </authorList>
    </citation>
    <scope>NUCLEOTIDE SEQUENCE [LARGE SCALE GENOMIC DNA]</scope>
    <source>
        <strain evidence="3 4">F13-25</strain>
    </source>
</reference>
<protein>
    <recommendedName>
        <fullName evidence="2">Sulfatase N-terminal domain-containing protein</fullName>
    </recommendedName>
</protein>
<evidence type="ECO:0000313" key="4">
    <source>
        <dbReference type="Proteomes" id="UP000289691"/>
    </source>
</evidence>
<evidence type="ECO:0000256" key="1">
    <source>
        <dbReference type="ARBA" id="ARBA00008779"/>
    </source>
</evidence>
<dbReference type="InterPro" id="IPR017850">
    <property type="entry name" value="Alkaline_phosphatase_core_sf"/>
</dbReference>
<dbReference type="Gene3D" id="3.40.720.10">
    <property type="entry name" value="Alkaline Phosphatase, subunit A"/>
    <property type="match status" value="1"/>
</dbReference>
<sequence length="479" mass="54106">MSGIENVVLVSIDDLRYDCIGPAKPTGWLDQHGLTVETPTFDRLAETGTLFHDTVSTSSYTPPSHASLFSGLYPKNHGVKTFFNSMSPGVDTLAEAFSRDGYRTTAWIENIALDILDVTRGFDTVRCPFEEDEHDLFEFVEAAGETDRTFTFVHLFDVHKPYIHTPGGGERHQYNERYLSELGSILDGICDPSAMLDAAEAEAREQVDRYDDLPDSLREYATYRSLDYLIRQELESQVGDDRFQYLAEMYARGVEVFDTGRFADLIERLRAVMPEDYLLIVTSDHGETRCRWRDREDFFNSFNVSEGAVRVPLFVESDQWAPAVDQSTPVNHVDLAPTIADVVGLEWDGPADGVSLAGEGPDDDRYLYNESWFYEGGANFFGTIRDPGDGGLSEAAVRQYPYKFVRSFAETGSPERALYHIEADPLERDPLPDNHEMYEPLALALESYLDGVSQSCEPNLEQRNSDEMEERLRALGYLE</sequence>
<organism evidence="3 4">
    <name type="scientific">Halorientalis pallida</name>
    <dbReference type="NCBI Taxonomy" id="2479928"/>
    <lineage>
        <taxon>Archaea</taxon>
        <taxon>Methanobacteriati</taxon>
        <taxon>Methanobacteriota</taxon>
        <taxon>Stenosarchaea group</taxon>
        <taxon>Halobacteria</taxon>
        <taxon>Halobacteriales</taxon>
        <taxon>Haloarculaceae</taxon>
        <taxon>Halorientalis</taxon>
    </lineage>
</organism>
<dbReference type="RefSeq" id="WP_129070142.1">
    <property type="nucleotide sequence ID" value="NZ_RDFA01000006.1"/>
</dbReference>
<dbReference type="OrthoDB" id="3164at2157"/>